<evidence type="ECO:0000256" key="1">
    <source>
        <dbReference type="ARBA" id="ARBA00004123"/>
    </source>
</evidence>
<evidence type="ECO:0000256" key="2">
    <source>
        <dbReference type="ARBA" id="ARBA00022723"/>
    </source>
</evidence>
<dbReference type="EMBL" id="JAJSPL020000008">
    <property type="protein sequence ID" value="KAK7745575.1"/>
    <property type="molecule type" value="Genomic_DNA"/>
</dbReference>
<evidence type="ECO:0000313" key="8">
    <source>
        <dbReference type="EMBL" id="KAK7745575.1"/>
    </source>
</evidence>
<gene>
    <name evidence="8" type="ORF">SLS53_003075</name>
</gene>
<dbReference type="GO" id="GO:0000981">
    <property type="term" value="F:DNA-binding transcription factor activity, RNA polymerase II-specific"/>
    <property type="evidence" value="ECO:0007669"/>
    <property type="project" value="InterPro"/>
</dbReference>
<proteinExistence type="predicted"/>
<dbReference type="InterPro" id="IPR050815">
    <property type="entry name" value="TF_fung"/>
</dbReference>
<name>A0AAN9UCI6_9PEZI</name>
<comment type="caution">
    <text evidence="8">The sequence shown here is derived from an EMBL/GenBank/DDBJ whole genome shotgun (WGS) entry which is preliminary data.</text>
</comment>
<sequence length="375" mass="42189">MVQKSRYLSWSRHPSKSKPKACLQYAMWTLAASLSSQFQLLRPDIYTESRRLLQDLESDEHDALCLEQVQAWLLLAIYELTSTTGLYQRGMMSAGRAFCLVQLMRLSEVDGSGQTSPKSTLFGGSGGQGLDDWVETESRRRTFWVAYTIDCLTSVVDGLPLTFHEQQIFTRLPAPDTDFAVGRKVETGFLYEAVNSADANKSSTFTHSVLIAALTARILIHKKHSQIIYRKPTASSEIDESSRLDEFVRKHQSLRTLLTRHLTALSPRLTSPTDQLEPMLVFMILTAYMAALALFEIIESRPLDTNTNGQVTHVTEAIAKEHQQRSLDMVHELCSLVSTLKHVNHFQTHPFAAIPLFSIARVCLKHLKHLGADEA</sequence>
<dbReference type="PANTHER" id="PTHR47338">
    <property type="entry name" value="ZN(II)2CYS6 TRANSCRIPTION FACTOR (EUROFUNG)-RELATED"/>
    <property type="match status" value="1"/>
</dbReference>
<evidence type="ECO:0000256" key="6">
    <source>
        <dbReference type="ARBA" id="ARBA00023242"/>
    </source>
</evidence>
<keyword evidence="5" id="KW-0804">Transcription</keyword>
<dbReference type="Pfam" id="PF04082">
    <property type="entry name" value="Fungal_trans"/>
    <property type="match status" value="1"/>
</dbReference>
<feature type="non-terminal residue" evidence="8">
    <location>
        <position position="375"/>
    </location>
</feature>
<keyword evidence="9" id="KW-1185">Reference proteome</keyword>
<dbReference type="GO" id="GO:0008270">
    <property type="term" value="F:zinc ion binding"/>
    <property type="evidence" value="ECO:0007669"/>
    <property type="project" value="InterPro"/>
</dbReference>
<reference evidence="8 9" key="1">
    <citation type="journal article" date="2023" name="PLoS ONE">
        <title>Cytospora paraplurivora sp. nov. isolated from orchards with fruit tree decline syndrome in Ontario, Canada.</title>
        <authorList>
            <person name="Ilyukhin E."/>
            <person name="Nguyen H.D.T."/>
            <person name="Castle A.J."/>
            <person name="Ellouze W."/>
        </authorList>
    </citation>
    <scope>NUCLEOTIDE SEQUENCE [LARGE SCALE GENOMIC DNA]</scope>
    <source>
        <strain evidence="8 9">FDS-564</strain>
    </source>
</reference>
<keyword evidence="2" id="KW-0479">Metal-binding</keyword>
<comment type="subcellular location">
    <subcellularLocation>
        <location evidence="1">Nucleus</location>
    </subcellularLocation>
</comment>
<evidence type="ECO:0000256" key="5">
    <source>
        <dbReference type="ARBA" id="ARBA00023163"/>
    </source>
</evidence>
<feature type="domain" description="Xylanolytic transcriptional activator regulatory" evidence="7">
    <location>
        <begin position="90"/>
        <end position="179"/>
    </location>
</feature>
<dbReference type="Proteomes" id="UP001320245">
    <property type="component" value="Unassembled WGS sequence"/>
</dbReference>
<keyword evidence="4" id="KW-0238">DNA-binding</keyword>
<keyword evidence="3" id="KW-0805">Transcription regulation</keyword>
<organism evidence="8 9">
    <name type="scientific">Cytospora paraplurivora</name>
    <dbReference type="NCBI Taxonomy" id="2898453"/>
    <lineage>
        <taxon>Eukaryota</taxon>
        <taxon>Fungi</taxon>
        <taxon>Dikarya</taxon>
        <taxon>Ascomycota</taxon>
        <taxon>Pezizomycotina</taxon>
        <taxon>Sordariomycetes</taxon>
        <taxon>Sordariomycetidae</taxon>
        <taxon>Diaporthales</taxon>
        <taxon>Cytosporaceae</taxon>
        <taxon>Cytospora</taxon>
    </lineage>
</organism>
<evidence type="ECO:0000256" key="4">
    <source>
        <dbReference type="ARBA" id="ARBA00023125"/>
    </source>
</evidence>
<dbReference type="PANTHER" id="PTHR47338:SF3">
    <property type="entry name" value="C6 FINGER DOMAIN TRANSCRIPTION FACTOR DBAA-RELATED"/>
    <property type="match status" value="1"/>
</dbReference>
<protein>
    <recommendedName>
        <fullName evidence="7">Xylanolytic transcriptional activator regulatory domain-containing protein</fullName>
    </recommendedName>
</protein>
<dbReference type="AlphaFoldDB" id="A0AAN9UCI6"/>
<dbReference type="GO" id="GO:0005634">
    <property type="term" value="C:nucleus"/>
    <property type="evidence" value="ECO:0007669"/>
    <property type="project" value="UniProtKB-SubCell"/>
</dbReference>
<dbReference type="InterPro" id="IPR007219">
    <property type="entry name" value="XnlR_reg_dom"/>
</dbReference>
<keyword evidence="6" id="KW-0539">Nucleus</keyword>
<evidence type="ECO:0000256" key="3">
    <source>
        <dbReference type="ARBA" id="ARBA00023015"/>
    </source>
</evidence>
<dbReference type="SMART" id="SM00906">
    <property type="entry name" value="Fungal_trans"/>
    <property type="match status" value="1"/>
</dbReference>
<evidence type="ECO:0000259" key="7">
    <source>
        <dbReference type="SMART" id="SM00906"/>
    </source>
</evidence>
<accession>A0AAN9UCI6</accession>
<evidence type="ECO:0000313" key="9">
    <source>
        <dbReference type="Proteomes" id="UP001320245"/>
    </source>
</evidence>
<dbReference type="GO" id="GO:0003677">
    <property type="term" value="F:DNA binding"/>
    <property type="evidence" value="ECO:0007669"/>
    <property type="project" value="UniProtKB-KW"/>
</dbReference>
<dbReference type="GO" id="GO:0006351">
    <property type="term" value="P:DNA-templated transcription"/>
    <property type="evidence" value="ECO:0007669"/>
    <property type="project" value="InterPro"/>
</dbReference>
<dbReference type="CDD" id="cd12148">
    <property type="entry name" value="fungal_TF_MHR"/>
    <property type="match status" value="1"/>
</dbReference>